<gene>
    <name evidence="8" type="ORF">GCM10009836_11020</name>
</gene>
<dbReference type="SUPFAM" id="SSF81653">
    <property type="entry name" value="Calcium ATPase, transduction domain A"/>
    <property type="match status" value="1"/>
</dbReference>
<dbReference type="Gene3D" id="3.40.50.1000">
    <property type="entry name" value="HAD superfamily/HAD-like"/>
    <property type="match status" value="1"/>
</dbReference>
<evidence type="ECO:0000256" key="4">
    <source>
        <dbReference type="ARBA" id="ARBA00022989"/>
    </source>
</evidence>
<dbReference type="PRINTS" id="PR00119">
    <property type="entry name" value="CATATPASE"/>
</dbReference>
<dbReference type="Proteomes" id="UP001500449">
    <property type="component" value="Unassembled WGS sequence"/>
</dbReference>
<reference evidence="8 9" key="1">
    <citation type="journal article" date="2019" name="Int. J. Syst. Evol. Microbiol.">
        <title>The Global Catalogue of Microorganisms (GCM) 10K type strain sequencing project: providing services to taxonomists for standard genome sequencing and annotation.</title>
        <authorList>
            <consortium name="The Broad Institute Genomics Platform"/>
            <consortium name="The Broad Institute Genome Sequencing Center for Infectious Disease"/>
            <person name="Wu L."/>
            <person name="Ma J."/>
        </authorList>
    </citation>
    <scope>NUCLEOTIDE SEQUENCE [LARGE SCALE GENOMIC DNA]</scope>
    <source>
        <strain evidence="8 9">JCM 16009</strain>
    </source>
</reference>
<evidence type="ECO:0000256" key="5">
    <source>
        <dbReference type="ARBA" id="ARBA00023136"/>
    </source>
</evidence>
<comment type="caution">
    <text evidence="8">The sequence shown here is derived from an EMBL/GenBank/DDBJ whole genome shotgun (WGS) entry which is preliminary data.</text>
</comment>
<dbReference type="PROSITE" id="PS00154">
    <property type="entry name" value="ATPASE_E1_E2"/>
    <property type="match status" value="1"/>
</dbReference>
<dbReference type="SUPFAM" id="SSF81665">
    <property type="entry name" value="Calcium ATPase, transmembrane domain M"/>
    <property type="match status" value="1"/>
</dbReference>
<feature type="transmembrane region" description="Helical" evidence="6">
    <location>
        <begin position="232"/>
        <end position="252"/>
    </location>
</feature>
<dbReference type="PANTHER" id="PTHR42861">
    <property type="entry name" value="CALCIUM-TRANSPORTING ATPASE"/>
    <property type="match status" value="1"/>
</dbReference>
<evidence type="ECO:0000256" key="6">
    <source>
        <dbReference type="SAM" id="Phobius"/>
    </source>
</evidence>
<dbReference type="Gene3D" id="3.40.1110.10">
    <property type="entry name" value="Calcium-transporting ATPase, cytoplasmic domain N"/>
    <property type="match status" value="1"/>
</dbReference>
<dbReference type="SFLD" id="SFLDG00002">
    <property type="entry name" value="C1.7:_P-type_atpase_like"/>
    <property type="match status" value="1"/>
</dbReference>
<dbReference type="InterPro" id="IPR018303">
    <property type="entry name" value="ATPase_P-typ_P_site"/>
</dbReference>
<feature type="transmembrane region" description="Helical" evidence="6">
    <location>
        <begin position="648"/>
        <end position="666"/>
    </location>
</feature>
<dbReference type="RefSeq" id="WP_344412987.1">
    <property type="nucleotide sequence ID" value="NZ_BAAAQK010000003.1"/>
</dbReference>
<dbReference type="EMBL" id="BAAAQK010000003">
    <property type="protein sequence ID" value="GAA1834541.1"/>
    <property type="molecule type" value="Genomic_DNA"/>
</dbReference>
<name>A0ABN2MRF6_9PSEU</name>
<dbReference type="SFLD" id="SFLDS00003">
    <property type="entry name" value="Haloacid_Dehalogenase"/>
    <property type="match status" value="1"/>
</dbReference>
<dbReference type="InterPro" id="IPR036412">
    <property type="entry name" value="HAD-like_sf"/>
</dbReference>
<keyword evidence="2 6" id="KW-0812">Transmembrane</keyword>
<feature type="transmembrane region" description="Helical" evidence="6">
    <location>
        <begin position="264"/>
        <end position="289"/>
    </location>
</feature>
<keyword evidence="4 6" id="KW-1133">Transmembrane helix</keyword>
<dbReference type="InterPro" id="IPR059000">
    <property type="entry name" value="ATPase_P-type_domA"/>
</dbReference>
<evidence type="ECO:0000256" key="2">
    <source>
        <dbReference type="ARBA" id="ARBA00022692"/>
    </source>
</evidence>
<dbReference type="InterPro" id="IPR044492">
    <property type="entry name" value="P_typ_ATPase_HD_dom"/>
</dbReference>
<evidence type="ECO:0000313" key="8">
    <source>
        <dbReference type="EMBL" id="GAA1834541.1"/>
    </source>
</evidence>
<protein>
    <submittedName>
        <fullName evidence="8">HAD-IC family P-type ATPase</fullName>
    </submittedName>
</protein>
<proteinExistence type="predicted"/>
<feature type="domain" description="P-type ATPase A" evidence="7">
    <location>
        <begin position="115"/>
        <end position="214"/>
    </location>
</feature>
<dbReference type="InterPro" id="IPR023299">
    <property type="entry name" value="ATPase_P-typ_cyto_dom_N"/>
</dbReference>
<dbReference type="PRINTS" id="PR00120">
    <property type="entry name" value="HATPASE"/>
</dbReference>
<organism evidence="8 9">
    <name type="scientific">Pseudonocardia ailaonensis</name>
    <dbReference type="NCBI Taxonomy" id="367279"/>
    <lineage>
        <taxon>Bacteria</taxon>
        <taxon>Bacillati</taxon>
        <taxon>Actinomycetota</taxon>
        <taxon>Actinomycetes</taxon>
        <taxon>Pseudonocardiales</taxon>
        <taxon>Pseudonocardiaceae</taxon>
        <taxon>Pseudonocardia</taxon>
    </lineage>
</organism>
<keyword evidence="5 6" id="KW-0472">Membrane</keyword>
<feature type="transmembrane region" description="Helical" evidence="6">
    <location>
        <begin position="678"/>
        <end position="696"/>
    </location>
</feature>
<feature type="transmembrane region" description="Helical" evidence="6">
    <location>
        <begin position="740"/>
        <end position="764"/>
    </location>
</feature>
<feature type="transmembrane region" description="Helical" evidence="6">
    <location>
        <begin position="770"/>
        <end position="791"/>
    </location>
</feature>
<feature type="transmembrane region" description="Helical" evidence="6">
    <location>
        <begin position="61"/>
        <end position="79"/>
    </location>
</feature>
<dbReference type="SFLD" id="SFLDF00027">
    <property type="entry name" value="p-type_atpase"/>
    <property type="match status" value="1"/>
</dbReference>
<keyword evidence="3" id="KW-1278">Translocase</keyword>
<evidence type="ECO:0000313" key="9">
    <source>
        <dbReference type="Proteomes" id="UP001500449"/>
    </source>
</evidence>
<dbReference type="InterPro" id="IPR023298">
    <property type="entry name" value="ATPase_P-typ_TM_dom_sf"/>
</dbReference>
<evidence type="ECO:0000256" key="3">
    <source>
        <dbReference type="ARBA" id="ARBA00022967"/>
    </source>
</evidence>
<dbReference type="Gene3D" id="2.70.150.10">
    <property type="entry name" value="Calcium-transporting ATPase, cytoplasmic transduction domain A"/>
    <property type="match status" value="1"/>
</dbReference>
<dbReference type="NCBIfam" id="TIGR01494">
    <property type="entry name" value="ATPase_P-type"/>
    <property type="match status" value="2"/>
</dbReference>
<dbReference type="SUPFAM" id="SSF56784">
    <property type="entry name" value="HAD-like"/>
    <property type="match status" value="1"/>
</dbReference>
<evidence type="ECO:0000259" key="7">
    <source>
        <dbReference type="Pfam" id="PF00122"/>
    </source>
</evidence>
<dbReference type="Pfam" id="PF00122">
    <property type="entry name" value="E1-E2_ATPase"/>
    <property type="match status" value="1"/>
</dbReference>
<dbReference type="InterPro" id="IPR023214">
    <property type="entry name" value="HAD_sf"/>
</dbReference>
<feature type="transmembrane region" description="Helical" evidence="6">
    <location>
        <begin position="85"/>
        <end position="103"/>
    </location>
</feature>
<dbReference type="InterPro" id="IPR008250">
    <property type="entry name" value="ATPase_P-typ_transduc_dom_A_sf"/>
</dbReference>
<dbReference type="Gene3D" id="1.20.1110.10">
    <property type="entry name" value="Calcium-transporting ATPase, transmembrane domain"/>
    <property type="match status" value="1"/>
</dbReference>
<sequence length="801" mass="82807">MSDVVGDRPPGLAGTGLADPGVLADTGLTAAQVAERVAAGRTNAVDAHTSRSLPQIIRANVVTPFNGLLLALFVVILATGRWQNGLFGLVIVANTAIGVFQEVRAKRTLDKLAVLNAPHARVVRDGELSEIDVDGVVADELIELRSGDQVPADGEVTASAGLEVDESLLTGESDPIDKAPGDQVRSGSIVVAGQGRFRATAIGAEAYATRLTAEAKKFTKVSSELVGGTNTLLRWISLMMLVVAPLLVWSQFRSSDTETWQDGVTGTVAALVGMVPEGLVLLTSLAFMLGAVTLARKQTLVQELPAVEVLARVDVVCLDKTGTLTHGDIVFDRLVTADDADAEAVREALALCASGDDANATAAALAPEFGGPTWTTAAAVPFSSARKWSAFTADGRGTWVFGAPEMVFPAGGGPLLETAGEIASEGRRVLVLARTDAALAGDGLPAALAPQALVVLAERVRADAADTLAYFAEQGVSLRVISGDNPLTVGAVATAVGLPGISSAAEAVDARTLPEDPDELAEVLEHHAVFGRVTPQQKRAIVTALQSRGHVVAMTGDGVNDAMALKDADIGVAMGNGAAATRAVAQLVLLDGKFSHLPDVVAEGRRVIANIERAANLFLVKNVYSLVMALVVVATAAAYPLAPIQLTLISAVTIGIPGFVLALGPNRRRYVPGFLNRVLRLAIPVGVLIGAAAYAGDRTIRAIDPVGGLTAGQTVATVTVLVASLWALSLFARPLVAWKVGLIGLMALVVVVILAVPALGHGVFLLDVTWLRLGVAVGLGLVAGLLVELVGRVMLRKNRTA</sequence>
<comment type="subcellular location">
    <subcellularLocation>
        <location evidence="1">Cell membrane</location>
        <topology evidence="1">Multi-pass membrane protein</topology>
    </subcellularLocation>
</comment>
<dbReference type="Pfam" id="PF00702">
    <property type="entry name" value="Hydrolase"/>
    <property type="match status" value="1"/>
</dbReference>
<feature type="transmembrane region" description="Helical" evidence="6">
    <location>
        <begin position="623"/>
        <end position="642"/>
    </location>
</feature>
<keyword evidence="9" id="KW-1185">Reference proteome</keyword>
<feature type="transmembrane region" description="Helical" evidence="6">
    <location>
        <begin position="708"/>
        <end position="728"/>
    </location>
</feature>
<evidence type="ECO:0000256" key="1">
    <source>
        <dbReference type="ARBA" id="ARBA00004651"/>
    </source>
</evidence>
<accession>A0ABN2MRF6</accession>
<dbReference type="InterPro" id="IPR001757">
    <property type="entry name" value="P_typ_ATPase"/>
</dbReference>